<reference evidence="1 2" key="1">
    <citation type="journal article" date="2015" name="Nature">
        <title>rRNA introns, odd ribosomes, and small enigmatic genomes across a large radiation of phyla.</title>
        <authorList>
            <person name="Brown C.T."/>
            <person name="Hug L.A."/>
            <person name="Thomas B.C."/>
            <person name="Sharon I."/>
            <person name="Castelle C.J."/>
            <person name="Singh A."/>
            <person name="Wilkins M.J."/>
            <person name="Williams K.H."/>
            <person name="Banfield J.F."/>
        </authorList>
    </citation>
    <scope>NUCLEOTIDE SEQUENCE [LARGE SCALE GENOMIC DNA]</scope>
</reference>
<name>A0A0G0PWY7_9BACT</name>
<organism evidence="1 2">
    <name type="scientific">Candidatus Gottesmanbacteria bacterium GW2011_GWC2_39_8</name>
    <dbReference type="NCBI Taxonomy" id="1618450"/>
    <lineage>
        <taxon>Bacteria</taxon>
        <taxon>Candidatus Gottesmaniibacteriota</taxon>
    </lineage>
</organism>
<gene>
    <name evidence="1" type="ORF">UT63_C0044G0005</name>
</gene>
<dbReference type="AlphaFoldDB" id="A0A0G0PWY7"/>
<dbReference type="Proteomes" id="UP000034539">
    <property type="component" value="Unassembled WGS sequence"/>
</dbReference>
<evidence type="ECO:0000313" key="1">
    <source>
        <dbReference type="EMBL" id="KKR32438.1"/>
    </source>
</evidence>
<evidence type="ECO:0000313" key="2">
    <source>
        <dbReference type="Proteomes" id="UP000034539"/>
    </source>
</evidence>
<comment type="caution">
    <text evidence="1">The sequence shown here is derived from an EMBL/GenBank/DDBJ whole genome shotgun (WGS) entry which is preliminary data.</text>
</comment>
<dbReference type="EMBL" id="LBXN01000044">
    <property type="protein sequence ID" value="KKR32438.1"/>
    <property type="molecule type" value="Genomic_DNA"/>
</dbReference>
<proteinExistence type="predicted"/>
<protein>
    <submittedName>
        <fullName evidence="1">Uncharacterized protein</fullName>
    </submittedName>
</protein>
<sequence>MIFTQFLEEFGKLKLLYPVLPSHNSRSENCDFGDYQFNCVNGYYSFDNAQCKDTVYIFDSFKAVNCVDGDYVIESENCYQCVDVLKAYNCTYMNYCGNIYDSHFCWDSGNSHHLFGCVHLQHKEYCIYNKQYSEEEYQKKVKELLQRSPDENLREMKEMAEKFPITSTYVANSENSDYGNHVDFCKNMYLCFDSAHCENSAYLYDAHHNKNCYDLTQNFHSEFCYECVNSSRLNNCFFMDNCDDTFDSGFCLNCSSSNHLLGCVALDKKEYCILNKQYSQEDYGKLAKEIMDSMNGKNSEKIF</sequence>
<accession>A0A0G0PWY7</accession>